<dbReference type="Proteomes" id="UP000235786">
    <property type="component" value="Unassembled WGS sequence"/>
</dbReference>
<dbReference type="AlphaFoldDB" id="A0A2J6S1Q8"/>
<dbReference type="OrthoDB" id="3469466at2759"/>
<dbReference type="PANTHER" id="PTHR37540:SF5">
    <property type="entry name" value="TRANSCRIPTION FACTOR DOMAIN-CONTAINING PROTEIN"/>
    <property type="match status" value="1"/>
</dbReference>
<dbReference type="STRING" id="1149755.A0A2J6S1Q8"/>
<organism evidence="1 2">
    <name type="scientific">Hyaloscypha variabilis (strain UAMH 11265 / GT02V1 / F)</name>
    <name type="common">Meliniomyces variabilis</name>
    <dbReference type="NCBI Taxonomy" id="1149755"/>
    <lineage>
        <taxon>Eukaryota</taxon>
        <taxon>Fungi</taxon>
        <taxon>Dikarya</taxon>
        <taxon>Ascomycota</taxon>
        <taxon>Pezizomycotina</taxon>
        <taxon>Leotiomycetes</taxon>
        <taxon>Helotiales</taxon>
        <taxon>Hyaloscyphaceae</taxon>
        <taxon>Hyaloscypha</taxon>
        <taxon>Hyaloscypha variabilis</taxon>
    </lineage>
</organism>
<keyword evidence="2" id="KW-1185">Reference proteome</keyword>
<evidence type="ECO:0000313" key="1">
    <source>
        <dbReference type="EMBL" id="PMD44709.1"/>
    </source>
</evidence>
<proteinExistence type="predicted"/>
<gene>
    <name evidence="1" type="ORF">L207DRAFT_579639</name>
</gene>
<protein>
    <submittedName>
        <fullName evidence="1">Uncharacterized protein</fullName>
    </submittedName>
</protein>
<accession>A0A2J6S1Q8</accession>
<dbReference type="InterPro" id="IPR021858">
    <property type="entry name" value="Fun_TF"/>
</dbReference>
<dbReference type="PANTHER" id="PTHR37540">
    <property type="entry name" value="TRANSCRIPTION FACTOR (ACR-2), PUTATIVE-RELATED-RELATED"/>
    <property type="match status" value="1"/>
</dbReference>
<dbReference type="EMBL" id="KZ613941">
    <property type="protein sequence ID" value="PMD44709.1"/>
    <property type="molecule type" value="Genomic_DNA"/>
</dbReference>
<reference evidence="1 2" key="1">
    <citation type="submission" date="2016-04" db="EMBL/GenBank/DDBJ databases">
        <title>A degradative enzymes factory behind the ericoid mycorrhizal symbiosis.</title>
        <authorList>
            <consortium name="DOE Joint Genome Institute"/>
            <person name="Martino E."/>
            <person name="Morin E."/>
            <person name="Grelet G."/>
            <person name="Kuo A."/>
            <person name="Kohler A."/>
            <person name="Daghino S."/>
            <person name="Barry K."/>
            <person name="Choi C."/>
            <person name="Cichocki N."/>
            <person name="Clum A."/>
            <person name="Copeland A."/>
            <person name="Hainaut M."/>
            <person name="Haridas S."/>
            <person name="Labutti K."/>
            <person name="Lindquist E."/>
            <person name="Lipzen A."/>
            <person name="Khouja H.-R."/>
            <person name="Murat C."/>
            <person name="Ohm R."/>
            <person name="Olson A."/>
            <person name="Spatafora J."/>
            <person name="Veneault-Fourrey C."/>
            <person name="Henrissat B."/>
            <person name="Grigoriev I."/>
            <person name="Martin F."/>
            <person name="Perotto S."/>
        </authorList>
    </citation>
    <scope>NUCLEOTIDE SEQUENCE [LARGE SCALE GENOMIC DNA]</scope>
    <source>
        <strain evidence="1 2">F</strain>
    </source>
</reference>
<name>A0A2J6S1Q8_HYAVF</name>
<sequence>MRQSKIFFNSQLALSHKLIVIQNIRDAVLTGGEEASRDEVLLAIVILATHDIVDVAEEKQMPFNSPLKKAQWLNFYGKIREVPEHVKAITDIVRLRGGIKSLKLPGLTEIIAGRDLISAVSSISKPAIPLTIRERHITSARVWATSPLRMPSQLLLASAFKRFVAYGMTDDMLEVFDSMGHVTMAIDYYVQGMPGSPTLGMIIRTRTAVQKLVMLLPTAEELELNISASSTPDIYECSRLTAIIFGMAVIFPVSNSYNVLQTLVQRLKAAIEVSRIKSTDECLDIFLWILVLGGIAALDKPERPWFVSQLALLTERSKEKLNWIEAEHRLRSFLWLESTCGAGGRCLWTEVLYLLL</sequence>
<evidence type="ECO:0000313" key="2">
    <source>
        <dbReference type="Proteomes" id="UP000235786"/>
    </source>
</evidence>
<dbReference type="Pfam" id="PF11951">
    <property type="entry name" value="Fungal_trans_2"/>
    <property type="match status" value="1"/>
</dbReference>